<dbReference type="PATRIC" id="fig|217031.4.peg.8036"/>
<keyword evidence="1" id="KW-0812">Transmembrane</keyword>
<proteinExistence type="predicted"/>
<evidence type="ECO:0000313" key="2">
    <source>
        <dbReference type="EMBL" id="KRG09413.1"/>
    </source>
</evidence>
<evidence type="ECO:0000313" key="3">
    <source>
        <dbReference type="Proteomes" id="UP000053881"/>
    </source>
</evidence>
<comment type="caution">
    <text evidence="2">The sequence shown here is derived from an EMBL/GenBank/DDBJ whole genome shotgun (WGS) entry which is preliminary data.</text>
</comment>
<gene>
    <name evidence="2" type="ORF">ACA29_23885</name>
</gene>
<reference evidence="2 3" key="1">
    <citation type="submission" date="2015-06" db="EMBL/GenBank/DDBJ databases">
        <title>Genome sequencing project of Bacillus galactosidilyticus PL133.</title>
        <authorList>
            <person name="Gaiero J."/>
            <person name="Nicol R."/>
            <person name="Habash M."/>
        </authorList>
    </citation>
    <scope>NUCLEOTIDE SEQUENCE [LARGE SCALE GENOMIC DNA]</scope>
    <source>
        <strain evidence="2 3">PL133</strain>
    </source>
</reference>
<evidence type="ECO:0000256" key="1">
    <source>
        <dbReference type="SAM" id="Phobius"/>
    </source>
</evidence>
<keyword evidence="1" id="KW-1133">Transmembrane helix</keyword>
<keyword evidence="1" id="KW-0472">Membrane</keyword>
<organism evidence="2 3">
    <name type="scientific">Lederbergia galactosidilytica</name>
    <dbReference type="NCBI Taxonomy" id="217031"/>
    <lineage>
        <taxon>Bacteria</taxon>
        <taxon>Bacillati</taxon>
        <taxon>Bacillota</taxon>
        <taxon>Bacilli</taxon>
        <taxon>Bacillales</taxon>
        <taxon>Bacillaceae</taxon>
        <taxon>Lederbergia</taxon>
    </lineage>
</organism>
<protein>
    <submittedName>
        <fullName evidence="2">Uncharacterized protein</fullName>
    </submittedName>
</protein>
<accession>A0A0Q9XMI8</accession>
<dbReference type="Proteomes" id="UP000053881">
    <property type="component" value="Unassembled WGS sequence"/>
</dbReference>
<dbReference type="EMBL" id="LGPB01000140">
    <property type="protein sequence ID" value="KRG09413.1"/>
    <property type="molecule type" value="Genomic_DNA"/>
</dbReference>
<name>A0A0Q9XMI8_9BACI</name>
<feature type="transmembrane region" description="Helical" evidence="1">
    <location>
        <begin position="74"/>
        <end position="103"/>
    </location>
</feature>
<dbReference type="AlphaFoldDB" id="A0A0Q9XMI8"/>
<sequence length="204" mass="23393">MNLKRQLKNWIELYSPMMFELFRSLEGEISNGLSRAFEEQLQVKSGIHMPMSKEYGDLTFKVEKPSDSLVTSGVIVGGASAILLTLGAPMFMPIIGMAGLPFIQKKLLQKQLEDLKPKLLADLTIKLQEVHFRFYKEVENYVVSSISHIENETNLVFQNKSEMHEQALLQKLDQLHKGVTTEEEAQVKYREALLQLENQQKLLR</sequence>